<dbReference type="EMBL" id="BRXU01000034">
    <property type="protein sequence ID" value="GLC60460.1"/>
    <property type="molecule type" value="Genomic_DNA"/>
</dbReference>
<feature type="domain" description="Protein kinase" evidence="8">
    <location>
        <begin position="194"/>
        <end position="514"/>
    </location>
</feature>
<dbReference type="PANTHER" id="PTHR11042">
    <property type="entry name" value="EUKARYOTIC TRANSLATION INITIATION FACTOR 2-ALPHA KINASE EIF2-ALPHA KINASE -RELATED"/>
    <property type="match status" value="1"/>
</dbReference>
<evidence type="ECO:0000256" key="3">
    <source>
        <dbReference type="ARBA" id="ARBA00022777"/>
    </source>
</evidence>
<evidence type="ECO:0000313" key="9">
    <source>
        <dbReference type="EMBL" id="GLC60460.1"/>
    </source>
</evidence>
<reference evidence="9 10" key="1">
    <citation type="journal article" date="2023" name="Commun. Biol.">
        <title>Reorganization of the ancestral sex-determining regions during the evolution of trioecy in Pleodorina starrii.</title>
        <authorList>
            <person name="Takahashi K."/>
            <person name="Suzuki S."/>
            <person name="Kawai-Toyooka H."/>
            <person name="Yamamoto K."/>
            <person name="Hamaji T."/>
            <person name="Ootsuki R."/>
            <person name="Yamaguchi H."/>
            <person name="Kawachi M."/>
            <person name="Higashiyama T."/>
            <person name="Nozaki H."/>
        </authorList>
    </citation>
    <scope>NUCLEOTIDE SEQUENCE [LARGE SCALE GENOMIC DNA]</scope>
    <source>
        <strain evidence="9 10">NIES-4479</strain>
    </source>
</reference>
<feature type="binding site" evidence="6">
    <location>
        <position position="223"/>
    </location>
    <ligand>
        <name>ATP</name>
        <dbReference type="ChEBI" id="CHEBI:30616"/>
    </ligand>
</feature>
<keyword evidence="4 6" id="KW-0067">ATP-binding</keyword>
<evidence type="ECO:0000313" key="10">
    <source>
        <dbReference type="Proteomes" id="UP001165080"/>
    </source>
</evidence>
<dbReference type="Gene3D" id="1.10.510.10">
    <property type="entry name" value="Transferase(Phosphotransferase) domain 1"/>
    <property type="match status" value="1"/>
</dbReference>
<dbReference type="GO" id="GO:0004713">
    <property type="term" value="F:protein tyrosine kinase activity"/>
    <property type="evidence" value="ECO:0007669"/>
    <property type="project" value="TreeGrafter"/>
</dbReference>
<feature type="compositionally biased region" description="Polar residues" evidence="7">
    <location>
        <begin position="11"/>
        <end position="27"/>
    </location>
</feature>
<proteinExistence type="inferred from homology"/>
<dbReference type="InterPro" id="IPR000719">
    <property type="entry name" value="Prot_kinase_dom"/>
</dbReference>
<feature type="region of interest" description="Disordered" evidence="7">
    <location>
        <begin position="98"/>
        <end position="154"/>
    </location>
</feature>
<dbReference type="Pfam" id="PF00069">
    <property type="entry name" value="Pkinase"/>
    <property type="match status" value="1"/>
</dbReference>
<keyword evidence="1" id="KW-0808">Transferase</keyword>
<feature type="region of interest" description="Disordered" evidence="7">
    <location>
        <begin position="1"/>
        <end position="86"/>
    </location>
</feature>
<evidence type="ECO:0000256" key="5">
    <source>
        <dbReference type="ARBA" id="ARBA00037982"/>
    </source>
</evidence>
<evidence type="ECO:0000256" key="1">
    <source>
        <dbReference type="ARBA" id="ARBA00022679"/>
    </source>
</evidence>
<evidence type="ECO:0000256" key="4">
    <source>
        <dbReference type="ARBA" id="ARBA00022840"/>
    </source>
</evidence>
<dbReference type="PROSITE" id="PS00108">
    <property type="entry name" value="PROTEIN_KINASE_ST"/>
    <property type="match status" value="1"/>
</dbReference>
<evidence type="ECO:0000256" key="6">
    <source>
        <dbReference type="PROSITE-ProRule" id="PRU10141"/>
    </source>
</evidence>
<dbReference type="PANTHER" id="PTHR11042:SF185">
    <property type="entry name" value="WEE1-LIKE PROTEIN KINASE"/>
    <property type="match status" value="1"/>
</dbReference>
<organism evidence="9 10">
    <name type="scientific">Pleodorina starrii</name>
    <dbReference type="NCBI Taxonomy" id="330485"/>
    <lineage>
        <taxon>Eukaryota</taxon>
        <taxon>Viridiplantae</taxon>
        <taxon>Chlorophyta</taxon>
        <taxon>core chlorophytes</taxon>
        <taxon>Chlorophyceae</taxon>
        <taxon>CS clade</taxon>
        <taxon>Chlamydomonadales</taxon>
        <taxon>Volvocaceae</taxon>
        <taxon>Pleodorina</taxon>
    </lineage>
</organism>
<accession>A0A9W6BZ63</accession>
<evidence type="ECO:0000256" key="2">
    <source>
        <dbReference type="ARBA" id="ARBA00022741"/>
    </source>
</evidence>
<dbReference type="Gene3D" id="3.30.200.20">
    <property type="entry name" value="Phosphorylase Kinase, domain 1"/>
    <property type="match status" value="1"/>
</dbReference>
<dbReference type="GO" id="GO:0005524">
    <property type="term" value="F:ATP binding"/>
    <property type="evidence" value="ECO:0007669"/>
    <property type="project" value="UniProtKB-UniRule"/>
</dbReference>
<dbReference type="OrthoDB" id="1335080at2759"/>
<comment type="similarity">
    <text evidence="5">Belongs to the protein kinase superfamily. Ser/Thr protein kinase family. GCN2 subfamily.</text>
</comment>
<dbReference type="GO" id="GO:0005634">
    <property type="term" value="C:nucleus"/>
    <property type="evidence" value="ECO:0007669"/>
    <property type="project" value="TreeGrafter"/>
</dbReference>
<feature type="compositionally biased region" description="Low complexity" evidence="7">
    <location>
        <begin position="128"/>
        <end position="141"/>
    </location>
</feature>
<dbReference type="PROSITE" id="PS00107">
    <property type="entry name" value="PROTEIN_KINASE_ATP"/>
    <property type="match status" value="1"/>
</dbReference>
<dbReference type="PROSITE" id="PS50011">
    <property type="entry name" value="PROTEIN_KINASE_DOM"/>
    <property type="match status" value="1"/>
</dbReference>
<dbReference type="InterPro" id="IPR050339">
    <property type="entry name" value="CC_SR_Kinase"/>
</dbReference>
<dbReference type="AlphaFoldDB" id="A0A9W6BZ63"/>
<feature type="compositionally biased region" description="Low complexity" evidence="7">
    <location>
        <begin position="530"/>
        <end position="541"/>
    </location>
</feature>
<evidence type="ECO:0000256" key="7">
    <source>
        <dbReference type="SAM" id="MobiDB-lite"/>
    </source>
</evidence>
<protein>
    <recommendedName>
        <fullName evidence="8">Protein kinase domain-containing protein</fullName>
    </recommendedName>
</protein>
<dbReference type="Proteomes" id="UP001165080">
    <property type="component" value="Unassembled WGS sequence"/>
</dbReference>
<evidence type="ECO:0000259" key="8">
    <source>
        <dbReference type="PROSITE" id="PS50011"/>
    </source>
</evidence>
<dbReference type="InterPro" id="IPR011009">
    <property type="entry name" value="Kinase-like_dom_sf"/>
</dbReference>
<dbReference type="SUPFAM" id="SSF56112">
    <property type="entry name" value="Protein kinase-like (PK-like)"/>
    <property type="match status" value="1"/>
</dbReference>
<feature type="region of interest" description="Disordered" evidence="7">
    <location>
        <begin position="519"/>
        <end position="541"/>
    </location>
</feature>
<dbReference type="InterPro" id="IPR017441">
    <property type="entry name" value="Protein_kinase_ATP_BS"/>
</dbReference>
<keyword evidence="3" id="KW-0418">Kinase</keyword>
<name>A0A9W6BZ63_9CHLO</name>
<comment type="caution">
    <text evidence="9">The sequence shown here is derived from an EMBL/GenBank/DDBJ whole genome shotgun (WGS) entry which is preliminary data.</text>
</comment>
<dbReference type="SMART" id="SM00220">
    <property type="entry name" value="S_TKc"/>
    <property type="match status" value="1"/>
</dbReference>
<feature type="compositionally biased region" description="Polar residues" evidence="7">
    <location>
        <begin position="70"/>
        <end position="84"/>
    </location>
</feature>
<dbReference type="InterPro" id="IPR008271">
    <property type="entry name" value="Ser/Thr_kinase_AS"/>
</dbReference>
<dbReference type="GO" id="GO:0005737">
    <property type="term" value="C:cytoplasm"/>
    <property type="evidence" value="ECO:0007669"/>
    <property type="project" value="TreeGrafter"/>
</dbReference>
<keyword evidence="2 6" id="KW-0547">Nucleotide-binding</keyword>
<sequence>MATATIKPTALTISGNAKKQKTLQQYADSGAPAPSRPASKPDMQPAPPQEPRPAARPARPQPLDLRRTPSQDSLCSTPGITTPKDQLIHAEMSIEEGPPALRHGTSKPASRAQVAGGEEDQLQARDQSAGPWFAASGAAPPSGRPPKPKVRVVEPPMPCNPYLAQTRSGDGRYSFQAAESCLQPEGYSRFMWDYHQEVELGHGNFSKVYRAVHRLTGVAFAVKTNRSPITTLQARNMWLNEMQALAAVQGHPHIVRLHDAWFEPDPRSGGGAERVFLKMELCGDSLGGLAKRRLQLSEQGAVDLLRQMASALKRIHELGMVHLDVKPDNIYTVLGRGLGLAGAPERAVGANPHAVGRGGGVNTPGGGGGGTCSGSGAVFKLGDFGLAMSEGGRRSGASEGDCRYLAPEALRTRGFLASGLADRLDIFALGATVYELLRGAELPKNGAEYLELRSGRVALSGVDARLVTLLKVRWQDVAWVAGESAEGYGESQRMMAPEPSQRPTAEQLLKMPLLVPGGGGGGCSPPRRQSTPLPSASASFPSSLLPVMRRGSYGMPYTVAMLRPPVGLSPYSLGPQLLPARRRSVSCTR</sequence>
<keyword evidence="10" id="KW-1185">Reference proteome</keyword>
<gene>
    <name evidence="9" type="primary">PLEST002043</name>
    <name evidence="9" type="ORF">PLESTB_001614800</name>
</gene>